<accession>A0AAW2ZL14</accession>
<comment type="caution">
    <text evidence="2">The sequence shown here is derived from an EMBL/GenBank/DDBJ whole genome shotgun (WGS) entry which is preliminary data.</text>
</comment>
<dbReference type="Proteomes" id="UP001431209">
    <property type="component" value="Unassembled WGS sequence"/>
</dbReference>
<feature type="region of interest" description="Disordered" evidence="1">
    <location>
        <begin position="393"/>
        <end position="529"/>
    </location>
</feature>
<organism evidence="2 3">
    <name type="scientific">Acrasis kona</name>
    <dbReference type="NCBI Taxonomy" id="1008807"/>
    <lineage>
        <taxon>Eukaryota</taxon>
        <taxon>Discoba</taxon>
        <taxon>Heterolobosea</taxon>
        <taxon>Tetramitia</taxon>
        <taxon>Eutetramitia</taxon>
        <taxon>Acrasidae</taxon>
        <taxon>Acrasis</taxon>
    </lineage>
</organism>
<protein>
    <submittedName>
        <fullName evidence="2">Uncharacterized protein</fullName>
    </submittedName>
</protein>
<feature type="compositionally biased region" description="Polar residues" evidence="1">
    <location>
        <begin position="419"/>
        <end position="431"/>
    </location>
</feature>
<reference evidence="2 3" key="1">
    <citation type="submission" date="2024-03" db="EMBL/GenBank/DDBJ databases">
        <title>The Acrasis kona genome and developmental transcriptomes reveal deep origins of eukaryotic multicellular pathways.</title>
        <authorList>
            <person name="Sheikh S."/>
            <person name="Fu C.-J."/>
            <person name="Brown M.W."/>
            <person name="Baldauf S.L."/>
        </authorList>
    </citation>
    <scope>NUCLEOTIDE SEQUENCE [LARGE SCALE GENOMIC DNA]</scope>
    <source>
        <strain evidence="2 3">ATCC MYA-3509</strain>
    </source>
</reference>
<evidence type="ECO:0000313" key="3">
    <source>
        <dbReference type="Proteomes" id="UP001431209"/>
    </source>
</evidence>
<feature type="compositionally biased region" description="Basic and acidic residues" evidence="1">
    <location>
        <begin position="432"/>
        <end position="449"/>
    </location>
</feature>
<proteinExistence type="predicted"/>
<dbReference type="InterPro" id="IPR013887">
    <property type="entry name" value="UPF0592"/>
</dbReference>
<dbReference type="AlphaFoldDB" id="A0AAW2ZL14"/>
<dbReference type="EMBL" id="JAOPGA020001632">
    <property type="protein sequence ID" value="KAL0490033.1"/>
    <property type="molecule type" value="Genomic_DNA"/>
</dbReference>
<name>A0AAW2ZL14_9EUKA</name>
<dbReference type="PANTHER" id="PTHR35397">
    <property type="entry name" value="C2 DOMAIN-CONTAINING PROTEIN-RELATED"/>
    <property type="match status" value="1"/>
</dbReference>
<evidence type="ECO:0000256" key="1">
    <source>
        <dbReference type="SAM" id="MobiDB-lite"/>
    </source>
</evidence>
<dbReference type="Pfam" id="PF08578">
    <property type="entry name" value="DUF1765"/>
    <property type="match status" value="1"/>
</dbReference>
<dbReference type="PANTHER" id="PTHR35397:SF1">
    <property type="entry name" value="ARMADILLO-LIKE HELICAL DOMAIN-CONTAINING PROTEIN"/>
    <property type="match status" value="1"/>
</dbReference>
<feature type="compositionally biased region" description="Basic and acidic residues" evidence="1">
    <location>
        <begin position="470"/>
        <end position="484"/>
    </location>
</feature>
<evidence type="ECO:0000313" key="2">
    <source>
        <dbReference type="EMBL" id="KAL0490033.1"/>
    </source>
</evidence>
<gene>
    <name evidence="2" type="ORF">AKO1_009372</name>
</gene>
<keyword evidence="3" id="KW-1185">Reference proteome</keyword>
<sequence>MCQKFFGKTMKEYISEETQKLTDENMNTIRSLPNESSARLDQLEQMMNLKSANREYEKVRISMSLSETEQHKLDNQLMTRMLRYNNCLSSLVTDSEGSASTSFIVTKQERQDVSETLKNCHEWLPTLEHAHNFFTTFFTVFVTEVRRLMVGEHTLRYWRLIPGYNNILLLHYIQEGLQHLRYHMKHEVHATGSTNSNEKLIMENKDFRQWMESSFTILVNPRFVAVLMNMFFSNTRAHDLDQVFFTLDWAHEWFNELRIIRLKSQQRHAVQLVLHHRQRIHESAPLYPIDIFMGILPNNFDHALFERAIELLISTDHFQIVTRTLIFIYNLLDMFTGRERLKFTYELLLKKNFFELFLHWSDDVRACFYRILTYKILRISRLDLEALENQVKQTKHQKGSSPVRPNYNNNFAPPPPPLTASQAKTGFSSNHSTRDARFQRSIPMRDHHSASSTGVPRRSLDSARPTLHQLNDHHNVPDDQHEVDHEQDDDPIEGTSHQRRKSLDESSTTSNEANHHEHAHSHPSSFETEMERLRMEKAVDTVLDSKVQVRLENLKYIAQHGKEIEQEKMESEIAAKVNSLEVKLNLKEKDAACPAHLYKFVPRALLQYEGIKQESEKWRTSLLNHLINKRNLLINSGTVTVIPVVYPNLVFPKFTLASEQDEDQI</sequence>